<keyword evidence="3" id="KW-1185">Reference proteome</keyword>
<feature type="compositionally biased region" description="Basic and acidic residues" evidence="1">
    <location>
        <begin position="35"/>
        <end position="56"/>
    </location>
</feature>
<accession>A0ABU3PUY2</accession>
<comment type="caution">
    <text evidence="2">The sequence shown here is derived from an EMBL/GenBank/DDBJ whole genome shotgun (WGS) entry which is preliminary data.</text>
</comment>
<name>A0ABU3PUY2_9ACTN</name>
<feature type="region of interest" description="Disordered" evidence="1">
    <location>
        <begin position="33"/>
        <end position="56"/>
    </location>
</feature>
<evidence type="ECO:0000256" key="1">
    <source>
        <dbReference type="SAM" id="MobiDB-lite"/>
    </source>
</evidence>
<protein>
    <submittedName>
        <fullName evidence="2">Uncharacterized protein</fullName>
    </submittedName>
</protein>
<sequence length="56" mass="6067">MKLWKVLGVAGLAGVAATGVIIARDQRARTQLTPDEVKGRLHERLAQADEQRADDA</sequence>
<organism evidence="2 3">
    <name type="scientific">Nocardioides imazamoxiresistens</name>
    <dbReference type="NCBI Taxonomy" id="3231893"/>
    <lineage>
        <taxon>Bacteria</taxon>
        <taxon>Bacillati</taxon>
        <taxon>Actinomycetota</taxon>
        <taxon>Actinomycetes</taxon>
        <taxon>Propionibacteriales</taxon>
        <taxon>Nocardioidaceae</taxon>
        <taxon>Nocardioides</taxon>
    </lineage>
</organism>
<gene>
    <name evidence="2" type="ORF">RDV89_08220</name>
</gene>
<proteinExistence type="predicted"/>
<dbReference type="RefSeq" id="WP_315732476.1">
    <property type="nucleotide sequence ID" value="NZ_JAVYII010000003.1"/>
</dbReference>
<reference evidence="2 3" key="1">
    <citation type="submission" date="2023-08" db="EMBL/GenBank/DDBJ databases">
        <title>Nocardioides seae sp. nov., a bacterium isolated from a soil.</title>
        <authorList>
            <person name="Wang X."/>
        </authorList>
    </citation>
    <scope>NUCLEOTIDE SEQUENCE [LARGE SCALE GENOMIC DNA]</scope>
    <source>
        <strain evidence="2 3">YZH12</strain>
    </source>
</reference>
<dbReference type="EMBL" id="JAVYII010000003">
    <property type="protein sequence ID" value="MDT9593049.1"/>
    <property type="molecule type" value="Genomic_DNA"/>
</dbReference>
<dbReference type="Proteomes" id="UP001268542">
    <property type="component" value="Unassembled WGS sequence"/>
</dbReference>
<evidence type="ECO:0000313" key="2">
    <source>
        <dbReference type="EMBL" id="MDT9593049.1"/>
    </source>
</evidence>
<evidence type="ECO:0000313" key="3">
    <source>
        <dbReference type="Proteomes" id="UP001268542"/>
    </source>
</evidence>